<organism evidence="8 9">
    <name type="scientific">Candidatus Doudnabacteria bacterium RIFCSPHIGHO2_01_FULL_46_24</name>
    <dbReference type="NCBI Taxonomy" id="1817825"/>
    <lineage>
        <taxon>Bacteria</taxon>
        <taxon>Candidatus Doudnaibacteriota</taxon>
    </lineage>
</organism>
<evidence type="ECO:0000256" key="6">
    <source>
        <dbReference type="ARBA" id="ARBA00022833"/>
    </source>
</evidence>
<accession>A0A1F5NTS9</accession>
<dbReference type="InterPro" id="IPR006330">
    <property type="entry name" value="Ado/ade_deaminase"/>
</dbReference>
<feature type="domain" description="Adenosine deaminase" evidence="7">
    <location>
        <begin position="9"/>
        <end position="329"/>
    </location>
</feature>
<evidence type="ECO:0000256" key="2">
    <source>
        <dbReference type="ARBA" id="ARBA00006676"/>
    </source>
</evidence>
<reference evidence="8 9" key="1">
    <citation type="journal article" date="2016" name="Nat. Commun.">
        <title>Thousands of microbial genomes shed light on interconnected biogeochemical processes in an aquifer system.</title>
        <authorList>
            <person name="Anantharaman K."/>
            <person name="Brown C.T."/>
            <person name="Hug L.A."/>
            <person name="Sharon I."/>
            <person name="Castelle C.J."/>
            <person name="Probst A.J."/>
            <person name="Thomas B.C."/>
            <person name="Singh A."/>
            <person name="Wilkins M.J."/>
            <person name="Karaoz U."/>
            <person name="Brodie E.L."/>
            <person name="Williams K.H."/>
            <person name="Hubbard S.S."/>
            <person name="Banfield J.F."/>
        </authorList>
    </citation>
    <scope>NUCLEOTIDE SEQUENCE [LARGE SCALE GENOMIC DNA]</scope>
</reference>
<dbReference type="GO" id="GO:0046872">
    <property type="term" value="F:metal ion binding"/>
    <property type="evidence" value="ECO:0007669"/>
    <property type="project" value="UniProtKB-KW"/>
</dbReference>
<protein>
    <recommendedName>
        <fullName evidence="3">adenosine deaminase</fullName>
        <ecNumber evidence="3">3.5.4.4</ecNumber>
    </recommendedName>
</protein>
<keyword evidence="5" id="KW-0378">Hydrolase</keyword>
<evidence type="ECO:0000256" key="3">
    <source>
        <dbReference type="ARBA" id="ARBA00012784"/>
    </source>
</evidence>
<sequence length="331" mass="37769">MPQKTKIKRAELHTHLGAAVDPAILWSIAHRQGIKLPSKNYWDFERMITMTGGRKNKNIREMHEKFYRWTELIQSSPEAIEESVKSVIGGGYRACNLVLQELRFDPMMRNRGGERDLDHIILSALWAVERAVLEYPQVKAGIILMMHRLHTYGQNEIKIKKAIKYSKQGVVGVDVAGPDVKGFSMKKHALLFRRARKAGLGITVHTGEEGRLDEMKFVVNHIRPDRIGHGIKAAYDPELLKQIAKQGITLEICPTSNLRNSVVKNLGELKKIIQVFLAHKIKFTINTDGPEMYSTDIYKEQQLLLKNNILTIAQIDQCTKWAFEASFIHPK</sequence>
<dbReference type="Pfam" id="PF00962">
    <property type="entry name" value="A_deaminase"/>
    <property type="match status" value="1"/>
</dbReference>
<dbReference type="InterPro" id="IPR032466">
    <property type="entry name" value="Metal_Hydrolase"/>
</dbReference>
<name>A0A1F5NTS9_9BACT</name>
<dbReference type="Gene3D" id="3.20.20.140">
    <property type="entry name" value="Metal-dependent hydrolases"/>
    <property type="match status" value="1"/>
</dbReference>
<evidence type="ECO:0000256" key="1">
    <source>
        <dbReference type="ARBA" id="ARBA00001947"/>
    </source>
</evidence>
<comment type="cofactor">
    <cofactor evidence="1">
        <name>Zn(2+)</name>
        <dbReference type="ChEBI" id="CHEBI:29105"/>
    </cofactor>
</comment>
<dbReference type="EC" id="3.5.4.4" evidence="3"/>
<gene>
    <name evidence="8" type="ORF">A2720_03865</name>
</gene>
<dbReference type="SUPFAM" id="SSF51556">
    <property type="entry name" value="Metallo-dependent hydrolases"/>
    <property type="match status" value="1"/>
</dbReference>
<evidence type="ECO:0000256" key="4">
    <source>
        <dbReference type="ARBA" id="ARBA00022723"/>
    </source>
</evidence>
<dbReference type="InterPro" id="IPR001365">
    <property type="entry name" value="A_deaminase_dom"/>
</dbReference>
<dbReference type="EMBL" id="MFEL01000012">
    <property type="protein sequence ID" value="OGE81013.1"/>
    <property type="molecule type" value="Genomic_DNA"/>
</dbReference>
<dbReference type="Proteomes" id="UP000178892">
    <property type="component" value="Unassembled WGS sequence"/>
</dbReference>
<dbReference type="GO" id="GO:0043103">
    <property type="term" value="P:hypoxanthine salvage"/>
    <property type="evidence" value="ECO:0007669"/>
    <property type="project" value="TreeGrafter"/>
</dbReference>
<proteinExistence type="inferred from homology"/>
<evidence type="ECO:0000313" key="9">
    <source>
        <dbReference type="Proteomes" id="UP000178892"/>
    </source>
</evidence>
<dbReference type="PANTHER" id="PTHR11409">
    <property type="entry name" value="ADENOSINE DEAMINASE"/>
    <property type="match status" value="1"/>
</dbReference>
<dbReference type="GO" id="GO:0005829">
    <property type="term" value="C:cytosol"/>
    <property type="evidence" value="ECO:0007669"/>
    <property type="project" value="TreeGrafter"/>
</dbReference>
<evidence type="ECO:0000259" key="7">
    <source>
        <dbReference type="Pfam" id="PF00962"/>
    </source>
</evidence>
<dbReference type="GO" id="GO:0046103">
    <property type="term" value="P:inosine biosynthetic process"/>
    <property type="evidence" value="ECO:0007669"/>
    <property type="project" value="TreeGrafter"/>
</dbReference>
<dbReference type="GO" id="GO:0006154">
    <property type="term" value="P:adenosine catabolic process"/>
    <property type="evidence" value="ECO:0007669"/>
    <property type="project" value="TreeGrafter"/>
</dbReference>
<dbReference type="PANTHER" id="PTHR11409:SF43">
    <property type="entry name" value="ADENOSINE DEAMINASE"/>
    <property type="match status" value="1"/>
</dbReference>
<dbReference type="GO" id="GO:0004000">
    <property type="term" value="F:adenosine deaminase activity"/>
    <property type="evidence" value="ECO:0007669"/>
    <property type="project" value="TreeGrafter"/>
</dbReference>
<evidence type="ECO:0000313" key="8">
    <source>
        <dbReference type="EMBL" id="OGE81013.1"/>
    </source>
</evidence>
<dbReference type="STRING" id="1817825.A2720_03865"/>
<evidence type="ECO:0000256" key="5">
    <source>
        <dbReference type="ARBA" id="ARBA00022801"/>
    </source>
</evidence>
<comment type="caution">
    <text evidence="8">The sequence shown here is derived from an EMBL/GenBank/DDBJ whole genome shotgun (WGS) entry which is preliminary data.</text>
</comment>
<keyword evidence="4" id="KW-0479">Metal-binding</keyword>
<dbReference type="AlphaFoldDB" id="A0A1F5NTS9"/>
<keyword evidence="6" id="KW-0862">Zinc</keyword>
<comment type="similarity">
    <text evidence="2">Belongs to the metallo-dependent hydrolases superfamily. Adenosine and AMP deaminases family.</text>
</comment>